<dbReference type="Pfam" id="PF00254">
    <property type="entry name" value="FKBP_C"/>
    <property type="match status" value="1"/>
</dbReference>
<dbReference type="GO" id="GO:0003755">
    <property type="term" value="F:peptidyl-prolyl cis-trans isomerase activity"/>
    <property type="evidence" value="ECO:0007669"/>
    <property type="project" value="UniProtKB-UniRule"/>
</dbReference>
<evidence type="ECO:0000259" key="8">
    <source>
        <dbReference type="PROSITE" id="PS50059"/>
    </source>
</evidence>
<dbReference type="PANTHER" id="PTHR47598">
    <property type="entry name" value="PEPTIDYL-PROLYL CIS-TRANS ISOMERASE FKBP17-2, CHLOROPLASTIC"/>
    <property type="match status" value="1"/>
</dbReference>
<dbReference type="OrthoDB" id="280278at2"/>
<feature type="domain" description="PPIase FKBP-type" evidence="8">
    <location>
        <begin position="127"/>
        <end position="224"/>
    </location>
</feature>
<dbReference type="Gene3D" id="3.10.50.40">
    <property type="match status" value="1"/>
</dbReference>
<dbReference type="SUPFAM" id="SSF54534">
    <property type="entry name" value="FKBP-like"/>
    <property type="match status" value="1"/>
</dbReference>
<keyword evidence="7" id="KW-0472">Membrane</keyword>
<keyword evidence="2 4" id="KW-0697">Rotamase</keyword>
<sequence>MTEEPSAPPSPEPESTEPTEQAEPVAPAESEKFAALRSKLLNSSNDTGTVAEALGRRNFLFALVWIALIALAFTFEQLKTRWEYFTVERKNQQTQELAADERKEVTTESGLKYTEIKLGAGPIPQRGDLLLLEYTLSLLDGTQVVSSRDRNQKALGFTFGNDIELSKFILPGLLEGISTMHKGGKRRLIIPPELGFGDQPFFLPEVTVAENSTLVYDVELVKVSIAPS</sequence>
<comment type="catalytic activity">
    <reaction evidence="1 4 5">
        <text>[protein]-peptidylproline (omega=180) = [protein]-peptidylproline (omega=0)</text>
        <dbReference type="Rhea" id="RHEA:16237"/>
        <dbReference type="Rhea" id="RHEA-COMP:10747"/>
        <dbReference type="Rhea" id="RHEA-COMP:10748"/>
        <dbReference type="ChEBI" id="CHEBI:83833"/>
        <dbReference type="ChEBI" id="CHEBI:83834"/>
        <dbReference type="EC" id="5.2.1.8"/>
    </reaction>
</comment>
<evidence type="ECO:0000256" key="7">
    <source>
        <dbReference type="SAM" id="Phobius"/>
    </source>
</evidence>
<dbReference type="PANTHER" id="PTHR47598:SF1">
    <property type="entry name" value="PEPTIDYL-PROLYL CIS-TRANS ISOMERASE FKBP17-2, CHLOROPLASTIC"/>
    <property type="match status" value="1"/>
</dbReference>
<reference evidence="9 10" key="1">
    <citation type="journal article" date="2018" name="Sci. Rep.">
        <title>A novel species of the marine cyanobacterium Acaryochloris with a unique pigment content and lifestyle.</title>
        <authorList>
            <person name="Partensky F."/>
            <person name="Six C."/>
            <person name="Ratin M."/>
            <person name="Garczarek L."/>
            <person name="Vaulot D."/>
            <person name="Probert I."/>
            <person name="Calteau A."/>
            <person name="Gourvil P."/>
            <person name="Marie D."/>
            <person name="Grebert T."/>
            <person name="Bouchier C."/>
            <person name="Le Panse S."/>
            <person name="Gachenot M."/>
            <person name="Rodriguez F."/>
            <person name="Garrido J.L."/>
        </authorList>
    </citation>
    <scope>NUCLEOTIDE SEQUENCE [LARGE SCALE GENOMIC DNA]</scope>
    <source>
        <strain evidence="9 10">RCC1774</strain>
    </source>
</reference>
<comment type="similarity">
    <text evidence="5">Belongs to the FKBP-type PPIase family.</text>
</comment>
<feature type="region of interest" description="Disordered" evidence="6">
    <location>
        <begin position="1"/>
        <end position="29"/>
    </location>
</feature>
<evidence type="ECO:0000256" key="5">
    <source>
        <dbReference type="RuleBase" id="RU003915"/>
    </source>
</evidence>
<keyword evidence="10" id="KW-1185">Reference proteome</keyword>
<protein>
    <recommendedName>
        <fullName evidence="5">Peptidyl-prolyl cis-trans isomerase</fullName>
        <ecNumber evidence="5">5.2.1.8</ecNumber>
    </recommendedName>
</protein>
<accession>A0A2W1K4L2</accession>
<gene>
    <name evidence="9" type="primary">fkpA_1</name>
    <name evidence="9" type="ORF">C1752_00794</name>
</gene>
<name>A0A2W1K4L2_9CYAN</name>
<dbReference type="InterPro" id="IPR053111">
    <property type="entry name" value="Chloro_FKBP-type_PPIase"/>
</dbReference>
<feature type="compositionally biased region" description="Pro residues" evidence="6">
    <location>
        <begin position="1"/>
        <end position="12"/>
    </location>
</feature>
<dbReference type="EMBL" id="PQWO01000002">
    <property type="protein sequence ID" value="PZD74747.1"/>
    <property type="molecule type" value="Genomic_DNA"/>
</dbReference>
<proteinExistence type="inferred from homology"/>
<evidence type="ECO:0000256" key="6">
    <source>
        <dbReference type="SAM" id="MobiDB-lite"/>
    </source>
</evidence>
<evidence type="ECO:0000313" key="10">
    <source>
        <dbReference type="Proteomes" id="UP000248857"/>
    </source>
</evidence>
<evidence type="ECO:0000313" key="9">
    <source>
        <dbReference type="EMBL" id="PZD74747.1"/>
    </source>
</evidence>
<evidence type="ECO:0000256" key="3">
    <source>
        <dbReference type="ARBA" id="ARBA00023235"/>
    </source>
</evidence>
<evidence type="ECO:0000256" key="2">
    <source>
        <dbReference type="ARBA" id="ARBA00023110"/>
    </source>
</evidence>
<dbReference type="EC" id="5.2.1.8" evidence="5"/>
<dbReference type="AlphaFoldDB" id="A0A2W1K4L2"/>
<keyword evidence="7" id="KW-0812">Transmembrane</keyword>
<keyword evidence="3 4" id="KW-0413">Isomerase</keyword>
<evidence type="ECO:0000256" key="4">
    <source>
        <dbReference type="PROSITE-ProRule" id="PRU00277"/>
    </source>
</evidence>
<keyword evidence="7" id="KW-1133">Transmembrane helix</keyword>
<dbReference type="InterPro" id="IPR046357">
    <property type="entry name" value="PPIase_dom_sf"/>
</dbReference>
<feature type="transmembrane region" description="Helical" evidence="7">
    <location>
        <begin position="59"/>
        <end position="75"/>
    </location>
</feature>
<dbReference type="InterPro" id="IPR001179">
    <property type="entry name" value="PPIase_FKBP_dom"/>
</dbReference>
<dbReference type="PROSITE" id="PS50059">
    <property type="entry name" value="FKBP_PPIASE"/>
    <property type="match status" value="1"/>
</dbReference>
<comment type="caution">
    <text evidence="9">The sequence shown here is derived from an EMBL/GenBank/DDBJ whole genome shotgun (WGS) entry which is preliminary data.</text>
</comment>
<dbReference type="RefSeq" id="WP_110984770.1">
    <property type="nucleotide sequence ID" value="NZ_CAWNWM010000002.1"/>
</dbReference>
<evidence type="ECO:0000256" key="1">
    <source>
        <dbReference type="ARBA" id="ARBA00000971"/>
    </source>
</evidence>
<dbReference type="Proteomes" id="UP000248857">
    <property type="component" value="Unassembled WGS sequence"/>
</dbReference>
<organism evidence="9 10">
    <name type="scientific">Acaryochloris thomasi RCC1774</name>
    <dbReference type="NCBI Taxonomy" id="1764569"/>
    <lineage>
        <taxon>Bacteria</taxon>
        <taxon>Bacillati</taxon>
        <taxon>Cyanobacteriota</taxon>
        <taxon>Cyanophyceae</taxon>
        <taxon>Acaryochloridales</taxon>
        <taxon>Acaryochloridaceae</taxon>
        <taxon>Acaryochloris</taxon>
        <taxon>Acaryochloris thomasi</taxon>
    </lineage>
</organism>